<evidence type="ECO:0000313" key="4">
    <source>
        <dbReference type="Proteomes" id="UP000664781"/>
    </source>
</evidence>
<organism evidence="3 4">
    <name type="scientific">Streptomyces triculaminicus</name>
    <dbReference type="NCBI Taxonomy" id="2816232"/>
    <lineage>
        <taxon>Bacteria</taxon>
        <taxon>Bacillati</taxon>
        <taxon>Actinomycetota</taxon>
        <taxon>Actinomycetes</taxon>
        <taxon>Kitasatosporales</taxon>
        <taxon>Streptomycetaceae</taxon>
        <taxon>Streptomyces</taxon>
    </lineage>
</organism>
<name>A0A939FPM9_9ACTN</name>
<evidence type="ECO:0000313" key="3">
    <source>
        <dbReference type="EMBL" id="MBO0654486.1"/>
    </source>
</evidence>
<protein>
    <submittedName>
        <fullName evidence="3">Phage tail sheath family protein</fullName>
    </submittedName>
</protein>
<accession>A0A939FPM9</accession>
<dbReference type="InterPro" id="IPR020287">
    <property type="entry name" value="Tail_sheath_C"/>
</dbReference>
<reference evidence="3" key="1">
    <citation type="submission" date="2021-03" db="EMBL/GenBank/DDBJ databases">
        <title>Streptomyces strains.</title>
        <authorList>
            <person name="Lund M.B."/>
            <person name="Toerring T."/>
        </authorList>
    </citation>
    <scope>NUCLEOTIDE SEQUENCE</scope>
    <source>
        <strain evidence="3">JCM 4242</strain>
    </source>
</reference>
<dbReference type="PANTHER" id="PTHR35861:SF1">
    <property type="entry name" value="PHAGE TAIL SHEATH PROTEIN"/>
    <property type="match status" value="1"/>
</dbReference>
<proteinExistence type="inferred from homology"/>
<keyword evidence="4" id="KW-1185">Reference proteome</keyword>
<sequence length="677" mass="71546">MAVVPTYPGVYLEELQSGTRTIVATPSSIAAFVGYTASGPENRATRILGFADFERNFGGLDRRSELSYAVQQFFLNGGTDAYVVRVPAPDAADAAITLKDGDTTGANASLVVSASSGGAWGNDLVVDVDNDGIPATDTKAFNLTVTDLRSGATERFPGVSVDSASPSYVEAVVGDPDSGSRMVSVTVPAGATARPMATGTWGGDVGLNELKNDKDYALRVSSDVPGGVFDKVVVTVIEKGEPLPTSVAGLCALLKRKLDQSLSALHVGARVRCVPSFTGRGLRVISDFDPEELPGAVDAVLTFSEPEHASELEGPEEPGGGGDEAAPTLLRLLKLDAAKANVGRYRLGLGRTQAAQASAVPGADGLKLPGTGDLIGDEHRFTGIQALRRVDLFTILSIPDATRAQPGNPDRLDPAVNPNAVFGAAMELCADRRAMLVVDPPPPVRDVDTALDWISQGLTAKGPDAAAYFPRVRVPDPLDGFQLRTFAPSGTIAGLWARTDASRGSWKAPGGTEARLAGVGGLAYQLTDAENGVLNPLGLNCLRTLPVYGTVSWGARTLDGADANTSQWKYLPVRRLAKVIEESAFRGTQWAVFEPNDEPLWSQLRLNLTSFMHGLFRQGAFQGKTPRDAYLVKCDAQTTTQDDIDRGIVNVLLGFAPLKPAEFVFIRIQQLTGQTQG</sequence>
<dbReference type="RefSeq" id="WP_086573034.1">
    <property type="nucleotide sequence ID" value="NZ_JAFMOF010000002.1"/>
</dbReference>
<dbReference type="AlphaFoldDB" id="A0A939FPM9"/>
<dbReference type="EMBL" id="JAFMOF010000002">
    <property type="protein sequence ID" value="MBO0654486.1"/>
    <property type="molecule type" value="Genomic_DNA"/>
</dbReference>
<feature type="domain" description="Tail sheath protein C-terminal" evidence="2">
    <location>
        <begin position="565"/>
        <end position="669"/>
    </location>
</feature>
<gene>
    <name evidence="3" type="ORF">J1792_17365</name>
</gene>
<dbReference type="Pfam" id="PF17482">
    <property type="entry name" value="Phage_sheath_1C"/>
    <property type="match status" value="1"/>
</dbReference>
<dbReference type="PANTHER" id="PTHR35861">
    <property type="match status" value="1"/>
</dbReference>
<dbReference type="Gene3D" id="3.40.50.11780">
    <property type="match status" value="2"/>
</dbReference>
<evidence type="ECO:0000256" key="1">
    <source>
        <dbReference type="ARBA" id="ARBA00008005"/>
    </source>
</evidence>
<dbReference type="InterPro" id="IPR052042">
    <property type="entry name" value="Tail_sheath_structural"/>
</dbReference>
<dbReference type="Proteomes" id="UP000664781">
    <property type="component" value="Unassembled WGS sequence"/>
</dbReference>
<comment type="caution">
    <text evidence="3">The sequence shown here is derived from an EMBL/GenBank/DDBJ whole genome shotgun (WGS) entry which is preliminary data.</text>
</comment>
<evidence type="ECO:0000259" key="2">
    <source>
        <dbReference type="Pfam" id="PF17482"/>
    </source>
</evidence>
<comment type="similarity">
    <text evidence="1">Belongs to the myoviridae tail sheath protein family.</text>
</comment>